<dbReference type="EMBL" id="CAJNOQ010028308">
    <property type="protein sequence ID" value="CAF1560412.1"/>
    <property type="molecule type" value="Genomic_DNA"/>
</dbReference>
<name>A0A815XQB6_9BILA</name>
<dbReference type="EMBL" id="CAJOBC010094051">
    <property type="protein sequence ID" value="CAF4421820.1"/>
    <property type="molecule type" value="Genomic_DNA"/>
</dbReference>
<comment type="caution">
    <text evidence="1">The sequence shown here is derived from an EMBL/GenBank/DDBJ whole genome shotgun (WGS) entry which is preliminary data.</text>
</comment>
<accession>A0A815XQB6</accession>
<sequence length="231" mass="26808">MASLSNNSLVETRAENICTDCGKYPYASDRTRCEGCHYKANTNLNELKINEIDDKIPTNHISFINIHRELIQNRLSEIFEYFIKENPNYPYRLMSDVSFCRTFVKHIKLLDQSTLTPTKIVRLFNGQQDFPPTLLLSSDINELLSHFVNNRSLANKISPEITRFAYDVWNIEHQNDGTDGCMSYCCDLAIKPESVKRLMALWKRALPTEYISYTIHPQHDAQCTNVRYCGR</sequence>
<keyword evidence="3" id="KW-1185">Reference proteome</keyword>
<protein>
    <submittedName>
        <fullName evidence="1">Uncharacterized protein</fullName>
    </submittedName>
</protein>
<evidence type="ECO:0000313" key="2">
    <source>
        <dbReference type="EMBL" id="CAF4421820.1"/>
    </source>
</evidence>
<evidence type="ECO:0000313" key="1">
    <source>
        <dbReference type="EMBL" id="CAF1560412.1"/>
    </source>
</evidence>
<organism evidence="1 3">
    <name type="scientific">Didymodactylos carnosus</name>
    <dbReference type="NCBI Taxonomy" id="1234261"/>
    <lineage>
        <taxon>Eukaryota</taxon>
        <taxon>Metazoa</taxon>
        <taxon>Spiralia</taxon>
        <taxon>Gnathifera</taxon>
        <taxon>Rotifera</taxon>
        <taxon>Eurotatoria</taxon>
        <taxon>Bdelloidea</taxon>
        <taxon>Philodinida</taxon>
        <taxon>Philodinidae</taxon>
        <taxon>Didymodactylos</taxon>
    </lineage>
</organism>
<reference evidence="1" key="1">
    <citation type="submission" date="2021-02" db="EMBL/GenBank/DDBJ databases">
        <authorList>
            <person name="Nowell W R."/>
        </authorList>
    </citation>
    <scope>NUCLEOTIDE SEQUENCE</scope>
</reference>
<dbReference type="Proteomes" id="UP000681722">
    <property type="component" value="Unassembled WGS sequence"/>
</dbReference>
<dbReference type="Proteomes" id="UP000663829">
    <property type="component" value="Unassembled WGS sequence"/>
</dbReference>
<evidence type="ECO:0000313" key="3">
    <source>
        <dbReference type="Proteomes" id="UP000663829"/>
    </source>
</evidence>
<proteinExistence type="predicted"/>
<gene>
    <name evidence="1" type="ORF">GPM918_LOCUS39730</name>
    <name evidence="2" type="ORF">SRO942_LOCUS40624</name>
</gene>
<dbReference type="AlphaFoldDB" id="A0A815XQB6"/>